<comment type="caution">
    <text evidence="1">The sequence shown here is derived from an EMBL/GenBank/DDBJ whole genome shotgun (WGS) entry which is preliminary data.</text>
</comment>
<evidence type="ECO:0000313" key="2">
    <source>
        <dbReference type="Proteomes" id="UP001205357"/>
    </source>
</evidence>
<gene>
    <name evidence="1" type="ORF">MUU47_21780</name>
</gene>
<dbReference type="EMBL" id="JALIGE010000076">
    <property type="protein sequence ID" value="MCS2163706.1"/>
    <property type="molecule type" value="Genomic_DNA"/>
</dbReference>
<dbReference type="RefSeq" id="WP_258990242.1">
    <property type="nucleotide sequence ID" value="NZ_JALIGE010000076.1"/>
</dbReference>
<organism evidence="1 2">
    <name type="scientific">Scandinavium hiltneri</name>
    <dbReference type="NCBI Taxonomy" id="2926519"/>
    <lineage>
        <taxon>Bacteria</taxon>
        <taxon>Pseudomonadati</taxon>
        <taxon>Pseudomonadota</taxon>
        <taxon>Gammaproteobacteria</taxon>
        <taxon>Enterobacterales</taxon>
        <taxon>Enterobacteriaceae</taxon>
        <taxon>Scandinavium</taxon>
    </lineage>
</organism>
<protein>
    <submittedName>
        <fullName evidence="1">Host cell division inhibitor Icd-like protein</fullName>
    </submittedName>
</protein>
<name>A0ABT2E7Q8_9ENTR</name>
<accession>A0ABT2E7Q8</accession>
<evidence type="ECO:0000313" key="1">
    <source>
        <dbReference type="EMBL" id="MCS2163706.1"/>
    </source>
</evidence>
<dbReference type="NCBIfam" id="NF033153">
    <property type="entry name" value="phage_ICD_like"/>
    <property type="match status" value="1"/>
</dbReference>
<sequence length="157" mass="16892">MLTTLPKLKDYSSAPAKSGVGIGLPDKAKGDNTRAAACFLLSNILHAFNGGLVAELRKKRRVPFAPVRPICCQFTTNRLVSICGDLQSLQKEIATMAVCVHAHLKTFIFAAVERANLKSARPVMLHITAATERDARQSASRQYVLSFAGVIQNGGIA</sequence>
<proteinExistence type="predicted"/>
<reference evidence="1 2" key="1">
    <citation type="submission" date="2022-04" db="EMBL/GenBank/DDBJ databases">
        <title>Proposal of a three novel species of Scandinavium, Scandinavium hiltneri, Scandinavium manionii, Scandinavium tedordense.</title>
        <authorList>
            <person name="Maddock D.W."/>
            <person name="Brady C.L."/>
            <person name="Denman S."/>
            <person name="Arnold D."/>
        </authorList>
    </citation>
    <scope>NUCLEOTIDE SEQUENCE [LARGE SCALE GENOMIC DNA]</scope>
    <source>
        <strain evidence="1 2">H11S7</strain>
    </source>
</reference>
<dbReference type="Proteomes" id="UP001205357">
    <property type="component" value="Unassembled WGS sequence"/>
</dbReference>
<keyword evidence="2" id="KW-1185">Reference proteome</keyword>